<dbReference type="PANTHER" id="PTHR32552:SF68">
    <property type="entry name" value="FERRICHROME OUTER MEMBRANE TRANSPORTER_PHAGE RECEPTOR"/>
    <property type="match status" value="1"/>
</dbReference>
<keyword evidence="8" id="KW-0408">Iron</keyword>
<evidence type="ECO:0000256" key="11">
    <source>
        <dbReference type="ARBA" id="ARBA00023136"/>
    </source>
</evidence>
<evidence type="ECO:0000256" key="13">
    <source>
        <dbReference type="PROSITE-ProRule" id="PRU01360"/>
    </source>
</evidence>
<dbReference type="PROSITE" id="PS52016">
    <property type="entry name" value="TONB_DEPENDENT_REC_3"/>
    <property type="match status" value="1"/>
</dbReference>
<sequence>MRIQWGVLGQLIVALPSLLVVQPVWAEEEGKSSFVTGHLSLDNPEGQMTNDNGQITNDQPATTVEEWLAQIEASLVQITGVRVETSETGLEIVLETAEGELSTPATQTIGNALIANISNAVLALPEGDEFSQANPVEGVALVSVTSLPNDRVRVAITGTDAPPTAEVRAEAQGLVLSVTPGTETDAAQDEDAIQVVVTGEQEDGYAVPDASTATRTDTLLRDIPQSIQVVPRQVIEDQAVTELQDAVRNVSGVVEGNTFGNTGDRFIIRGFQQGFQLGSTLRDGFRANGSFSGVRDLANIERIEVLKGPASAIFGGAIEPGGLINIITEQPLEEPFYSAELQAGSFGFVRPTVDLSGPLNANRTLLYRLNLAYERGDGFRDFDQGVERIFVAPVVLWRIGDRTDLTLELEYLNDERPFDRGLIADGDDVVDIPFERILGEPDDIVRNEEFSIGYRLEHRFSENWRIRNAFRFTDAYLPNQRAQPQSFDESTGILTRTWQDQEYFVNGYALQTNVIGEFSTGSIGHTLLFGVDLERQAYDSEAFGTDAPSINVFDPDYGIAARPEQDEFPTGAGIFNEQIDLLGIYLQDQVTLLDNLKLLLGGRFDIVDQRTELGGRFGESESQQQDEAFTPRIGIVYQPIEPLSLYASFSQSFAPNSGRMVDNSILEPVRGTQYEIGMRGEWLDGRLVTNLAAYHLTRSNVATTDPENSDFSIAIGEQRSQGVEFDVIGEILPGWNVIASYAYTDAEITRDNSPLEGNRLFGVPENAASLWSTYEIQSGDLQGLGFGLGLFFIGERQGDAENSFQVPSYVRTDASLFYRRDNWRAAINVKNLFDVDYIESVPNFRTAINPGSPLTVLATVSVEF</sequence>
<dbReference type="SUPFAM" id="SSF56935">
    <property type="entry name" value="Porins"/>
    <property type="match status" value="1"/>
</dbReference>
<evidence type="ECO:0000256" key="10">
    <source>
        <dbReference type="ARBA" id="ARBA00023077"/>
    </source>
</evidence>
<dbReference type="InterPro" id="IPR039426">
    <property type="entry name" value="TonB-dep_rcpt-like"/>
</dbReference>
<keyword evidence="3 13" id="KW-0813">Transport</keyword>
<dbReference type="Pfam" id="PF11741">
    <property type="entry name" value="AMIN"/>
    <property type="match status" value="1"/>
</dbReference>
<evidence type="ECO:0000256" key="14">
    <source>
        <dbReference type="RuleBase" id="RU003357"/>
    </source>
</evidence>
<dbReference type="GO" id="GO:0038023">
    <property type="term" value="F:signaling receptor activity"/>
    <property type="evidence" value="ECO:0007669"/>
    <property type="project" value="InterPro"/>
</dbReference>
<dbReference type="NCBIfam" id="TIGR01783">
    <property type="entry name" value="TonB-siderophor"/>
    <property type="match status" value="1"/>
</dbReference>
<keyword evidence="11 13" id="KW-0472">Membrane</keyword>
<keyword evidence="7" id="KW-0732">Signal</keyword>
<evidence type="ECO:0000256" key="7">
    <source>
        <dbReference type="ARBA" id="ARBA00022729"/>
    </source>
</evidence>
<keyword evidence="5" id="KW-0410">Iron transport</keyword>
<protein>
    <submittedName>
        <fullName evidence="18">TonB-dependent receptor</fullName>
    </submittedName>
</protein>
<evidence type="ECO:0000259" key="16">
    <source>
        <dbReference type="Pfam" id="PF07715"/>
    </source>
</evidence>
<evidence type="ECO:0000256" key="1">
    <source>
        <dbReference type="ARBA" id="ARBA00004571"/>
    </source>
</evidence>
<comment type="similarity">
    <text evidence="2 13 14">Belongs to the TonB-dependent receptor family.</text>
</comment>
<evidence type="ECO:0000256" key="12">
    <source>
        <dbReference type="ARBA" id="ARBA00023237"/>
    </source>
</evidence>
<dbReference type="GO" id="GO:0015891">
    <property type="term" value="P:siderophore transport"/>
    <property type="evidence" value="ECO:0007669"/>
    <property type="project" value="InterPro"/>
</dbReference>
<dbReference type="InterPro" id="IPR000531">
    <property type="entry name" value="Beta-barrel_TonB"/>
</dbReference>
<dbReference type="InterPro" id="IPR010105">
    <property type="entry name" value="TonB_sidphr_rcpt"/>
</dbReference>
<dbReference type="InterPro" id="IPR021731">
    <property type="entry name" value="AMIN_dom"/>
</dbReference>
<reference evidence="18" key="1">
    <citation type="submission" date="2020-05" db="EMBL/GenBank/DDBJ databases">
        <authorList>
            <person name="Zhu T."/>
            <person name="Keshari N."/>
            <person name="Lu X."/>
        </authorList>
    </citation>
    <scope>NUCLEOTIDE SEQUENCE</scope>
    <source>
        <strain evidence="18">NK1-12</strain>
    </source>
</reference>
<name>A0AA96WJ69_9CYAN</name>
<evidence type="ECO:0000256" key="3">
    <source>
        <dbReference type="ARBA" id="ARBA00022448"/>
    </source>
</evidence>
<evidence type="ECO:0000256" key="2">
    <source>
        <dbReference type="ARBA" id="ARBA00009810"/>
    </source>
</evidence>
<gene>
    <name evidence="18" type="ORF">HJG54_27055</name>
</gene>
<keyword evidence="9" id="KW-0406">Ion transport</keyword>
<comment type="subcellular location">
    <subcellularLocation>
        <location evidence="1 13">Cell outer membrane</location>
        <topology evidence="1 13">Multi-pass membrane protein</topology>
    </subcellularLocation>
</comment>
<dbReference type="RefSeq" id="WP_316432324.1">
    <property type="nucleotide sequence ID" value="NZ_CP053586.1"/>
</dbReference>
<evidence type="ECO:0000256" key="9">
    <source>
        <dbReference type="ARBA" id="ARBA00023065"/>
    </source>
</evidence>
<dbReference type="EMBL" id="CP053586">
    <property type="protein sequence ID" value="WNZ26124.1"/>
    <property type="molecule type" value="Genomic_DNA"/>
</dbReference>
<feature type="domain" description="TonB-dependent receptor-like beta-barrel" evidence="15">
    <location>
        <begin position="397"/>
        <end position="832"/>
    </location>
</feature>
<feature type="domain" description="TonB-dependent receptor plug" evidence="16">
    <location>
        <begin position="220"/>
        <end position="316"/>
    </location>
</feature>
<dbReference type="Pfam" id="PF07715">
    <property type="entry name" value="Plug"/>
    <property type="match status" value="1"/>
</dbReference>
<evidence type="ECO:0000313" key="18">
    <source>
        <dbReference type="EMBL" id="WNZ26124.1"/>
    </source>
</evidence>
<evidence type="ECO:0000256" key="8">
    <source>
        <dbReference type="ARBA" id="ARBA00023004"/>
    </source>
</evidence>
<dbReference type="Gene3D" id="2.40.170.20">
    <property type="entry name" value="TonB-dependent receptor, beta-barrel domain"/>
    <property type="match status" value="1"/>
</dbReference>
<dbReference type="AlphaFoldDB" id="A0AA96WJ69"/>
<accession>A0AA96WJ69</accession>
<keyword evidence="6 13" id="KW-0812">Transmembrane</keyword>
<keyword evidence="4 13" id="KW-1134">Transmembrane beta strand</keyword>
<dbReference type="CDD" id="cd01347">
    <property type="entry name" value="ligand_gated_channel"/>
    <property type="match status" value="1"/>
</dbReference>
<organism evidence="18">
    <name type="scientific">Leptolyngbya sp. NK1-12</name>
    <dbReference type="NCBI Taxonomy" id="2547451"/>
    <lineage>
        <taxon>Bacteria</taxon>
        <taxon>Bacillati</taxon>
        <taxon>Cyanobacteriota</taxon>
        <taxon>Cyanophyceae</taxon>
        <taxon>Leptolyngbyales</taxon>
        <taxon>Leptolyngbyaceae</taxon>
        <taxon>Leptolyngbya group</taxon>
        <taxon>Leptolyngbya</taxon>
    </lineage>
</organism>
<dbReference type="Gene3D" id="2.170.130.10">
    <property type="entry name" value="TonB-dependent receptor, plug domain"/>
    <property type="match status" value="1"/>
</dbReference>
<dbReference type="InterPro" id="IPR012910">
    <property type="entry name" value="Plug_dom"/>
</dbReference>
<dbReference type="InterPro" id="IPR037066">
    <property type="entry name" value="Plug_dom_sf"/>
</dbReference>
<dbReference type="PANTHER" id="PTHR32552">
    <property type="entry name" value="FERRICHROME IRON RECEPTOR-RELATED"/>
    <property type="match status" value="1"/>
</dbReference>
<dbReference type="InterPro" id="IPR036942">
    <property type="entry name" value="Beta-barrel_TonB_sf"/>
</dbReference>
<dbReference type="FunFam" id="2.40.170.20:FF:000005">
    <property type="entry name" value="TonB-dependent siderophore receptor"/>
    <property type="match status" value="1"/>
</dbReference>
<keyword evidence="10 14" id="KW-0798">TonB box</keyword>
<evidence type="ECO:0000259" key="15">
    <source>
        <dbReference type="Pfam" id="PF00593"/>
    </source>
</evidence>
<dbReference type="Pfam" id="PF00593">
    <property type="entry name" value="TonB_dep_Rec_b-barrel"/>
    <property type="match status" value="1"/>
</dbReference>
<keyword evidence="18" id="KW-0675">Receptor</keyword>
<dbReference type="GO" id="GO:0009279">
    <property type="term" value="C:cell outer membrane"/>
    <property type="evidence" value="ECO:0007669"/>
    <property type="project" value="UniProtKB-SubCell"/>
</dbReference>
<evidence type="ECO:0000256" key="4">
    <source>
        <dbReference type="ARBA" id="ARBA00022452"/>
    </source>
</evidence>
<feature type="domain" description="AMIN" evidence="17">
    <location>
        <begin position="81"/>
        <end position="177"/>
    </location>
</feature>
<proteinExistence type="inferred from homology"/>
<dbReference type="GO" id="GO:0015344">
    <property type="term" value="F:siderophore uptake transmembrane transporter activity"/>
    <property type="evidence" value="ECO:0007669"/>
    <property type="project" value="TreeGrafter"/>
</dbReference>
<dbReference type="FunFam" id="2.170.130.10:FF:000001">
    <property type="entry name" value="Catecholate siderophore TonB-dependent receptor"/>
    <property type="match status" value="1"/>
</dbReference>
<evidence type="ECO:0000259" key="17">
    <source>
        <dbReference type="Pfam" id="PF11741"/>
    </source>
</evidence>
<evidence type="ECO:0000256" key="6">
    <source>
        <dbReference type="ARBA" id="ARBA00022692"/>
    </source>
</evidence>
<evidence type="ECO:0000256" key="5">
    <source>
        <dbReference type="ARBA" id="ARBA00022496"/>
    </source>
</evidence>
<keyword evidence="12 13" id="KW-0998">Cell outer membrane</keyword>